<sequence>MDEVRTVVSGGASAEQFQDAMKAMPKAQLLEMFHDLGLDQVRIPYGHLLAAKVDCGFNYNQIRKLRRWLKKYGVTVESESIKAGGKEPTLQSMPSSYPSLLRPPMAQR</sequence>
<evidence type="ECO:0000313" key="3">
    <source>
        <dbReference type="RefSeq" id="XP_019635865.1"/>
    </source>
</evidence>
<feature type="compositionally biased region" description="Polar residues" evidence="1">
    <location>
        <begin position="89"/>
        <end position="98"/>
    </location>
</feature>
<dbReference type="OrthoDB" id="10332019at2759"/>
<dbReference type="KEGG" id="bbel:109478638"/>
<keyword evidence="2" id="KW-1185">Reference proteome</keyword>
<dbReference type="RefSeq" id="XP_019635865.1">
    <property type="nucleotide sequence ID" value="XM_019780306.1"/>
</dbReference>
<evidence type="ECO:0000313" key="2">
    <source>
        <dbReference type="Proteomes" id="UP000515135"/>
    </source>
</evidence>
<dbReference type="Proteomes" id="UP000515135">
    <property type="component" value="Unplaced"/>
</dbReference>
<proteinExistence type="predicted"/>
<protein>
    <submittedName>
        <fullName evidence="3">Uncharacterized protein LOC109478638</fullName>
    </submittedName>
</protein>
<evidence type="ECO:0000256" key="1">
    <source>
        <dbReference type="SAM" id="MobiDB-lite"/>
    </source>
</evidence>
<dbReference type="GeneID" id="109478638"/>
<organism evidence="2 3">
    <name type="scientific">Branchiostoma belcheri</name>
    <name type="common">Amphioxus</name>
    <dbReference type="NCBI Taxonomy" id="7741"/>
    <lineage>
        <taxon>Eukaryota</taxon>
        <taxon>Metazoa</taxon>
        <taxon>Chordata</taxon>
        <taxon>Cephalochordata</taxon>
        <taxon>Leptocardii</taxon>
        <taxon>Amphioxiformes</taxon>
        <taxon>Branchiostomatidae</taxon>
        <taxon>Branchiostoma</taxon>
    </lineage>
</organism>
<name>A0A6P4Z2V6_BRABE</name>
<dbReference type="AlphaFoldDB" id="A0A6P4Z2V6"/>
<accession>A0A6P4Z2V6</accession>
<reference evidence="3" key="1">
    <citation type="submission" date="2025-08" db="UniProtKB">
        <authorList>
            <consortium name="RefSeq"/>
        </authorList>
    </citation>
    <scope>IDENTIFICATION</scope>
    <source>
        <tissue evidence="3">Gonad</tissue>
    </source>
</reference>
<gene>
    <name evidence="3" type="primary">LOC109478638</name>
</gene>
<feature type="region of interest" description="Disordered" evidence="1">
    <location>
        <begin position="83"/>
        <end position="108"/>
    </location>
</feature>